<protein>
    <submittedName>
        <fullName evidence="1">Uncharacterized protein</fullName>
    </submittedName>
</protein>
<dbReference type="Gramene" id="ONK81153">
    <property type="protein sequence ID" value="ONK81153"/>
    <property type="gene ID" value="A4U43_C01F25850"/>
</dbReference>
<sequence length="195" mass="21087">MIGDVFNATGGSSGLDTPTNVHVAIILRRDCRHVNNIITSVRSQPPKIHQRHEQGDEQNEVIDRVPLAHTLVGPGSERQEVPPEHPVLLLLLAEPIRIEPPRFAKPLEGRFEDRRKDDRALGNRVPVGQREVLRGDCEAPSSAAAGTLTTSRATCSVSSSSVSAGGGDRTSALAVTRSQATSFPHSIQDVGWRIE</sequence>
<name>A0A5P1FU02_ASPOF</name>
<keyword evidence="2" id="KW-1185">Reference proteome</keyword>
<proteinExistence type="predicted"/>
<organism evidence="1 2">
    <name type="scientific">Asparagus officinalis</name>
    <name type="common">Garden asparagus</name>
    <dbReference type="NCBI Taxonomy" id="4686"/>
    <lineage>
        <taxon>Eukaryota</taxon>
        <taxon>Viridiplantae</taxon>
        <taxon>Streptophyta</taxon>
        <taxon>Embryophyta</taxon>
        <taxon>Tracheophyta</taxon>
        <taxon>Spermatophyta</taxon>
        <taxon>Magnoliopsida</taxon>
        <taxon>Liliopsida</taxon>
        <taxon>Asparagales</taxon>
        <taxon>Asparagaceae</taxon>
        <taxon>Asparagoideae</taxon>
        <taxon>Asparagus</taxon>
    </lineage>
</organism>
<accession>A0A5P1FU02</accession>
<dbReference type="AlphaFoldDB" id="A0A5P1FU02"/>
<reference evidence="2" key="1">
    <citation type="journal article" date="2017" name="Nat. Commun.">
        <title>The asparagus genome sheds light on the origin and evolution of a young Y chromosome.</title>
        <authorList>
            <person name="Harkess A."/>
            <person name="Zhou J."/>
            <person name="Xu C."/>
            <person name="Bowers J.E."/>
            <person name="Van der Hulst R."/>
            <person name="Ayyampalayam S."/>
            <person name="Mercati F."/>
            <person name="Riccardi P."/>
            <person name="McKain M.R."/>
            <person name="Kakrana A."/>
            <person name="Tang H."/>
            <person name="Ray J."/>
            <person name="Groenendijk J."/>
            <person name="Arikit S."/>
            <person name="Mathioni S.M."/>
            <person name="Nakano M."/>
            <person name="Shan H."/>
            <person name="Telgmann-Rauber A."/>
            <person name="Kanno A."/>
            <person name="Yue Z."/>
            <person name="Chen H."/>
            <person name="Li W."/>
            <person name="Chen Y."/>
            <person name="Xu X."/>
            <person name="Zhang Y."/>
            <person name="Luo S."/>
            <person name="Chen H."/>
            <person name="Gao J."/>
            <person name="Mao Z."/>
            <person name="Pires J.C."/>
            <person name="Luo M."/>
            <person name="Kudrna D."/>
            <person name="Wing R.A."/>
            <person name="Meyers B.C."/>
            <person name="Yi K."/>
            <person name="Kong H."/>
            <person name="Lavrijsen P."/>
            <person name="Sunseri F."/>
            <person name="Falavigna A."/>
            <person name="Ye Y."/>
            <person name="Leebens-Mack J.H."/>
            <person name="Chen G."/>
        </authorList>
    </citation>
    <scope>NUCLEOTIDE SEQUENCE [LARGE SCALE GENOMIC DNA]</scope>
    <source>
        <strain evidence="2">cv. DH0086</strain>
    </source>
</reference>
<dbReference type="Proteomes" id="UP000243459">
    <property type="component" value="Chromosome 1"/>
</dbReference>
<evidence type="ECO:0000313" key="2">
    <source>
        <dbReference type="Proteomes" id="UP000243459"/>
    </source>
</evidence>
<dbReference type="EMBL" id="CM007381">
    <property type="protein sequence ID" value="ONK81153.1"/>
    <property type="molecule type" value="Genomic_DNA"/>
</dbReference>
<evidence type="ECO:0000313" key="1">
    <source>
        <dbReference type="EMBL" id="ONK81153.1"/>
    </source>
</evidence>
<gene>
    <name evidence="1" type="ORF">A4U43_C01F25850</name>
</gene>